<gene>
    <name evidence="2" type="ORF">FUA24_04535</name>
</gene>
<protein>
    <recommendedName>
        <fullName evidence="4">Outer membrane beta-barrel protein</fullName>
    </recommendedName>
</protein>
<reference evidence="2 3" key="1">
    <citation type="submission" date="2019-08" db="EMBL/GenBank/DDBJ databases">
        <title>Seonamhaeicola sediminis sp. nov., isolated from marine sediment.</title>
        <authorList>
            <person name="Cao W.R."/>
        </authorList>
    </citation>
    <scope>NUCLEOTIDE SEQUENCE [LARGE SCALE GENOMIC DNA]</scope>
    <source>
        <strain evidence="2 3">B011</strain>
    </source>
</reference>
<evidence type="ECO:0000313" key="2">
    <source>
        <dbReference type="EMBL" id="TYA86799.1"/>
    </source>
</evidence>
<comment type="caution">
    <text evidence="2">The sequence shown here is derived from an EMBL/GenBank/DDBJ whole genome shotgun (WGS) entry which is preliminary data.</text>
</comment>
<feature type="chain" id="PRO_5023100522" description="Outer membrane beta-barrel protein" evidence="1">
    <location>
        <begin position="21"/>
        <end position="283"/>
    </location>
</feature>
<dbReference type="OrthoDB" id="8887208at2"/>
<keyword evidence="1" id="KW-0732">Signal</keyword>
<accession>A0A5D0IUS2</accession>
<organism evidence="2 3">
    <name type="scientific">Seonamhaeicola marinus</name>
    <dbReference type="NCBI Taxonomy" id="1912246"/>
    <lineage>
        <taxon>Bacteria</taxon>
        <taxon>Pseudomonadati</taxon>
        <taxon>Bacteroidota</taxon>
        <taxon>Flavobacteriia</taxon>
        <taxon>Flavobacteriales</taxon>
        <taxon>Flavobacteriaceae</taxon>
    </lineage>
</organism>
<name>A0A5D0IUS2_9FLAO</name>
<dbReference type="RefSeq" id="WP_148540223.1">
    <property type="nucleotide sequence ID" value="NZ_VSDQ01000332.1"/>
</dbReference>
<dbReference type="Proteomes" id="UP000323930">
    <property type="component" value="Unassembled WGS sequence"/>
</dbReference>
<dbReference type="EMBL" id="VSDQ01000332">
    <property type="protein sequence ID" value="TYA86799.1"/>
    <property type="molecule type" value="Genomic_DNA"/>
</dbReference>
<dbReference type="AlphaFoldDB" id="A0A5D0IUS2"/>
<evidence type="ECO:0000313" key="3">
    <source>
        <dbReference type="Proteomes" id="UP000323930"/>
    </source>
</evidence>
<evidence type="ECO:0008006" key="4">
    <source>
        <dbReference type="Google" id="ProtNLM"/>
    </source>
</evidence>
<evidence type="ECO:0000256" key="1">
    <source>
        <dbReference type="SAM" id="SignalP"/>
    </source>
</evidence>
<proteinExistence type="predicted"/>
<feature type="signal peptide" evidence="1">
    <location>
        <begin position="1"/>
        <end position="20"/>
    </location>
</feature>
<keyword evidence="3" id="KW-1185">Reference proteome</keyword>
<sequence>MNIKFLSLLSLLFFTSLSFSQDNPTTEYNPSKKGKFYLYWGWNRADYTKSDITFSGPDHNFTLYNVSAHDNPQDKFGFKEHLNPGRMTIPQTNFRIGYFLNDNYSISFGFDHMKYVVDRPQDVTINGHISDGSTFDGTYNNETITVEDDFLQFEYTDGLNYINLELNRNDHLKFIKTNPKTVYFNSIVGVGAGVLFPRTNATFLGREKNDKFSVSGFGASAKVGLNITFLKHFFVQSELKGGYINMLNSKTTSDPANKAKHHFFFLQRNIVFGAHFRLFKPKQ</sequence>